<evidence type="ECO:0000256" key="6">
    <source>
        <dbReference type="ARBA" id="ARBA00022723"/>
    </source>
</evidence>
<dbReference type="HAMAP" id="MF_00451">
    <property type="entry name" value="NDP_kinase"/>
    <property type="match status" value="1"/>
</dbReference>
<dbReference type="GO" id="GO:0006183">
    <property type="term" value="P:GTP biosynthetic process"/>
    <property type="evidence" value="ECO:0007669"/>
    <property type="project" value="UniProtKB-UniRule"/>
</dbReference>
<dbReference type="SUPFAM" id="SSF54919">
    <property type="entry name" value="Nucleoside diphosphate kinase, NDK"/>
    <property type="match status" value="1"/>
</dbReference>
<evidence type="ECO:0000256" key="11">
    <source>
        <dbReference type="ARBA" id="ARBA00023080"/>
    </source>
</evidence>
<dbReference type="Gene3D" id="3.30.70.141">
    <property type="entry name" value="Nucleoside diphosphate kinase-like domain"/>
    <property type="match status" value="1"/>
</dbReference>
<dbReference type="GO" id="GO:0046872">
    <property type="term" value="F:metal ion binding"/>
    <property type="evidence" value="ECO:0007669"/>
    <property type="project" value="UniProtKB-KW"/>
</dbReference>
<comment type="caution">
    <text evidence="16">The sequence shown here is derived from an EMBL/GenBank/DDBJ whole genome shotgun (WGS) entry which is preliminary data.</text>
</comment>
<feature type="binding site" evidence="12 13">
    <location>
        <position position="112"/>
    </location>
    <ligand>
        <name>ATP</name>
        <dbReference type="ChEBI" id="CHEBI:30616"/>
    </ligand>
</feature>
<feature type="binding site" evidence="12 13">
    <location>
        <position position="85"/>
    </location>
    <ligand>
        <name>ATP</name>
        <dbReference type="ChEBI" id="CHEBI:30616"/>
    </ligand>
</feature>
<feature type="binding site" evidence="12 13">
    <location>
        <position position="57"/>
    </location>
    <ligand>
        <name>ATP</name>
        <dbReference type="ChEBI" id="CHEBI:30616"/>
    </ligand>
</feature>
<sequence>MERTLVILKPDSVKRKLVGEIISRFEKRNFTILHLKMMNIDRELACEHYSHVKDKPFFNDMIDYITSGPVVVMVLSGYRVIEAVRSMVGATSNFDSKPGTIRGDYGYHRFENLIHASDSCESAEIEIKRFFPELDS</sequence>
<dbReference type="InterPro" id="IPR036850">
    <property type="entry name" value="NDK-like_dom_sf"/>
</dbReference>
<feature type="binding site" evidence="12 13">
    <location>
        <position position="102"/>
    </location>
    <ligand>
        <name>ATP</name>
        <dbReference type="ChEBI" id="CHEBI:30616"/>
    </ligand>
</feature>
<evidence type="ECO:0000256" key="4">
    <source>
        <dbReference type="ARBA" id="ARBA00017632"/>
    </source>
</evidence>
<dbReference type="GeneID" id="35803807"/>
<accession>A0AB36TFW1</accession>
<evidence type="ECO:0000256" key="13">
    <source>
        <dbReference type="PROSITE-ProRule" id="PRU00706"/>
    </source>
</evidence>
<dbReference type="PRINTS" id="PR01243">
    <property type="entry name" value="NUCDPKINASE"/>
</dbReference>
<dbReference type="NCBIfam" id="NF001908">
    <property type="entry name" value="PRK00668.1"/>
    <property type="match status" value="1"/>
</dbReference>
<feature type="domain" description="Nucleoside diphosphate kinase-like" evidence="15">
    <location>
        <begin position="1"/>
        <end position="135"/>
    </location>
</feature>
<comment type="similarity">
    <text evidence="2 12 13 14">Belongs to the NDK family.</text>
</comment>
<dbReference type="GO" id="GO:0005524">
    <property type="term" value="F:ATP binding"/>
    <property type="evidence" value="ECO:0007669"/>
    <property type="project" value="UniProtKB-UniRule"/>
</dbReference>
<dbReference type="AlphaFoldDB" id="A0AB36TFW1"/>
<evidence type="ECO:0000256" key="8">
    <source>
        <dbReference type="ARBA" id="ARBA00022777"/>
    </source>
</evidence>
<comment type="subcellular location">
    <subcellularLocation>
        <location evidence="12">Cytoplasm</location>
    </subcellularLocation>
</comment>
<protein>
    <recommendedName>
        <fullName evidence="4 12">Nucleoside diphosphate kinase</fullName>
        <shortName evidence="12">NDK</shortName>
        <shortName evidence="12">NDP kinase</shortName>
        <ecNumber evidence="3 12">2.7.4.6</ecNumber>
    </recommendedName>
    <alternativeName>
        <fullName evidence="12">Nucleoside-2-P kinase</fullName>
    </alternativeName>
</protein>
<dbReference type="EC" id="2.7.4.6" evidence="3 12"/>
<dbReference type="SMART" id="SM00562">
    <property type="entry name" value="NDK"/>
    <property type="match status" value="1"/>
</dbReference>
<dbReference type="PANTHER" id="PTHR11349">
    <property type="entry name" value="NUCLEOSIDE DIPHOSPHATE KINASE"/>
    <property type="match status" value="1"/>
</dbReference>
<feature type="binding site" evidence="12 13">
    <location>
        <position position="91"/>
    </location>
    <ligand>
        <name>ATP</name>
        <dbReference type="ChEBI" id="CHEBI:30616"/>
    </ligand>
</feature>
<dbReference type="GO" id="GO:0004550">
    <property type="term" value="F:nucleoside diphosphate kinase activity"/>
    <property type="evidence" value="ECO:0007669"/>
    <property type="project" value="UniProtKB-UniRule"/>
</dbReference>
<comment type="catalytic activity">
    <reaction evidence="12">
        <text>a 2'-deoxyribonucleoside 5'-diphosphate + ATP = a 2'-deoxyribonucleoside 5'-triphosphate + ADP</text>
        <dbReference type="Rhea" id="RHEA:44640"/>
        <dbReference type="ChEBI" id="CHEBI:30616"/>
        <dbReference type="ChEBI" id="CHEBI:61560"/>
        <dbReference type="ChEBI" id="CHEBI:73316"/>
        <dbReference type="ChEBI" id="CHEBI:456216"/>
        <dbReference type="EC" id="2.7.4.6"/>
    </reaction>
</comment>
<keyword evidence="12" id="KW-0963">Cytoplasm</keyword>
<reference evidence="16 17" key="1">
    <citation type="submission" date="2017-09" db="EMBL/GenBank/DDBJ databases">
        <title>Evaluation of Pacific Biosciences Sequencing Technology to Finishing C. thermocellum Genome Sequences.</title>
        <authorList>
            <person name="Brown S."/>
        </authorList>
    </citation>
    <scope>NUCLEOTIDE SEQUENCE [LARGE SCALE GENOMIC DNA]</scope>
    <source>
        <strain evidence="16 17">AD2</strain>
    </source>
</reference>
<keyword evidence="6 12" id="KW-0479">Metal-binding</keyword>
<evidence type="ECO:0000313" key="16">
    <source>
        <dbReference type="EMBL" id="PFH02787.1"/>
    </source>
</evidence>
<organism evidence="16 17">
    <name type="scientific">Acetivibrio thermocellus AD2</name>
    <dbReference type="NCBI Taxonomy" id="1138384"/>
    <lineage>
        <taxon>Bacteria</taxon>
        <taxon>Bacillati</taxon>
        <taxon>Bacillota</taxon>
        <taxon>Clostridia</taxon>
        <taxon>Eubacteriales</taxon>
        <taxon>Oscillospiraceae</taxon>
        <taxon>Acetivibrio</taxon>
    </lineage>
</organism>
<dbReference type="GO" id="GO:0006241">
    <property type="term" value="P:CTP biosynthetic process"/>
    <property type="evidence" value="ECO:0007669"/>
    <property type="project" value="UniProtKB-UniRule"/>
</dbReference>
<evidence type="ECO:0000256" key="2">
    <source>
        <dbReference type="ARBA" id="ARBA00008142"/>
    </source>
</evidence>
<dbReference type="Proteomes" id="UP000223596">
    <property type="component" value="Unassembled WGS sequence"/>
</dbReference>
<comment type="subunit">
    <text evidence="12">Homotetramer.</text>
</comment>
<dbReference type="GO" id="GO:0005737">
    <property type="term" value="C:cytoplasm"/>
    <property type="evidence" value="ECO:0007669"/>
    <property type="project" value="UniProtKB-SubCell"/>
</dbReference>
<evidence type="ECO:0000256" key="3">
    <source>
        <dbReference type="ARBA" id="ARBA00012966"/>
    </source>
</evidence>
<gene>
    <name evidence="12" type="primary">ndk</name>
    <name evidence="16" type="ORF">M972_111575</name>
</gene>
<evidence type="ECO:0000256" key="5">
    <source>
        <dbReference type="ARBA" id="ARBA00022679"/>
    </source>
</evidence>
<dbReference type="PROSITE" id="PS51374">
    <property type="entry name" value="NDPK_LIKE"/>
    <property type="match status" value="1"/>
</dbReference>
<proteinExistence type="inferred from homology"/>
<dbReference type="FunFam" id="3.30.70.141:FF:000003">
    <property type="entry name" value="Nucleoside diphosphate kinase"/>
    <property type="match status" value="1"/>
</dbReference>
<dbReference type="CDD" id="cd04413">
    <property type="entry name" value="NDPk_I"/>
    <property type="match status" value="1"/>
</dbReference>
<name>A0AB36TFW1_ACETH</name>
<feature type="binding site" evidence="12 13">
    <location>
        <position position="9"/>
    </location>
    <ligand>
        <name>ATP</name>
        <dbReference type="ChEBI" id="CHEBI:30616"/>
    </ligand>
</feature>
<keyword evidence="12" id="KW-0597">Phosphoprotein</keyword>
<comment type="catalytic activity">
    <reaction evidence="12">
        <text>a ribonucleoside 5'-diphosphate + ATP = a ribonucleoside 5'-triphosphate + ADP</text>
        <dbReference type="Rhea" id="RHEA:18113"/>
        <dbReference type="ChEBI" id="CHEBI:30616"/>
        <dbReference type="ChEBI" id="CHEBI:57930"/>
        <dbReference type="ChEBI" id="CHEBI:61557"/>
        <dbReference type="ChEBI" id="CHEBI:456216"/>
        <dbReference type="EC" id="2.7.4.6"/>
    </reaction>
</comment>
<dbReference type="SMR" id="A0AB36TFW1"/>
<evidence type="ECO:0000256" key="14">
    <source>
        <dbReference type="RuleBase" id="RU004011"/>
    </source>
</evidence>
<dbReference type="RefSeq" id="WP_003516225.1">
    <property type="nucleotide sequence ID" value="NZ_CP013828.1"/>
</dbReference>
<comment type="cofactor">
    <cofactor evidence="1 12">
        <name>Mg(2+)</name>
        <dbReference type="ChEBI" id="CHEBI:18420"/>
    </cofactor>
</comment>
<keyword evidence="11 12" id="KW-0546">Nucleotide metabolism</keyword>
<keyword evidence="7 12" id="KW-0547">Nucleotide-binding</keyword>
<keyword evidence="10 12" id="KW-0460">Magnesium</keyword>
<keyword evidence="8 12" id="KW-0418">Kinase</keyword>
<evidence type="ECO:0000256" key="10">
    <source>
        <dbReference type="ARBA" id="ARBA00022842"/>
    </source>
</evidence>
<keyword evidence="5 12" id="KW-0808">Transferase</keyword>
<dbReference type="EMBL" id="PDBW01000001">
    <property type="protein sequence ID" value="PFH02787.1"/>
    <property type="molecule type" value="Genomic_DNA"/>
</dbReference>
<dbReference type="InterPro" id="IPR001564">
    <property type="entry name" value="Nucleoside_diP_kinase"/>
</dbReference>
<evidence type="ECO:0000256" key="1">
    <source>
        <dbReference type="ARBA" id="ARBA00001946"/>
    </source>
</evidence>
<keyword evidence="9 12" id="KW-0067">ATP-binding</keyword>
<comment type="function">
    <text evidence="12">Major role in the synthesis of nucleoside triphosphates other than ATP. The ATP gamma phosphate is transferred to the NDP beta phosphate via a ping-pong mechanism, using a phosphorylated active-site intermediate.</text>
</comment>
<dbReference type="Pfam" id="PF00334">
    <property type="entry name" value="NDK"/>
    <property type="match status" value="1"/>
</dbReference>
<evidence type="ECO:0000259" key="15">
    <source>
        <dbReference type="SMART" id="SM00562"/>
    </source>
</evidence>
<evidence type="ECO:0000256" key="9">
    <source>
        <dbReference type="ARBA" id="ARBA00022840"/>
    </source>
</evidence>
<feature type="active site" description="Pros-phosphohistidine intermediate" evidence="12 13">
    <location>
        <position position="115"/>
    </location>
</feature>
<evidence type="ECO:0000313" key="17">
    <source>
        <dbReference type="Proteomes" id="UP000223596"/>
    </source>
</evidence>
<dbReference type="InterPro" id="IPR034907">
    <property type="entry name" value="NDK-like_dom"/>
</dbReference>
<evidence type="ECO:0000256" key="7">
    <source>
        <dbReference type="ARBA" id="ARBA00022741"/>
    </source>
</evidence>
<dbReference type="GO" id="GO:0006228">
    <property type="term" value="P:UTP biosynthetic process"/>
    <property type="evidence" value="ECO:0007669"/>
    <property type="project" value="UniProtKB-UniRule"/>
</dbReference>
<evidence type="ECO:0000256" key="12">
    <source>
        <dbReference type="HAMAP-Rule" id="MF_00451"/>
    </source>
</evidence>